<evidence type="ECO:0000256" key="3">
    <source>
        <dbReference type="ARBA" id="ARBA00022670"/>
    </source>
</evidence>
<dbReference type="GO" id="GO:0004843">
    <property type="term" value="F:cysteine-type deubiquitinase activity"/>
    <property type="evidence" value="ECO:0007669"/>
    <property type="project" value="UniProtKB-UniRule"/>
</dbReference>
<evidence type="ECO:0000256" key="6">
    <source>
        <dbReference type="ARBA" id="ARBA00022807"/>
    </source>
</evidence>
<dbReference type="Gene3D" id="3.90.70.10">
    <property type="entry name" value="Cysteine proteinases"/>
    <property type="match status" value="1"/>
</dbReference>
<feature type="compositionally biased region" description="Low complexity" evidence="9">
    <location>
        <begin position="682"/>
        <end position="692"/>
    </location>
</feature>
<dbReference type="Proteomes" id="UP000807716">
    <property type="component" value="Unassembled WGS sequence"/>
</dbReference>
<keyword evidence="12" id="KW-1185">Reference proteome</keyword>
<feature type="compositionally biased region" description="Acidic residues" evidence="9">
    <location>
        <begin position="730"/>
        <end position="745"/>
    </location>
</feature>
<evidence type="ECO:0000256" key="7">
    <source>
        <dbReference type="RuleBase" id="RU366025"/>
    </source>
</evidence>
<evidence type="ECO:0000256" key="8">
    <source>
        <dbReference type="SAM" id="Coils"/>
    </source>
</evidence>
<dbReference type="Pfam" id="PF00443">
    <property type="entry name" value="UCH"/>
    <property type="match status" value="1"/>
</dbReference>
<feature type="compositionally biased region" description="Acidic residues" evidence="9">
    <location>
        <begin position="213"/>
        <end position="242"/>
    </location>
</feature>
<keyword evidence="3 7" id="KW-0645">Protease</keyword>
<feature type="region of interest" description="Disordered" evidence="9">
    <location>
        <begin position="393"/>
        <end position="445"/>
    </location>
</feature>
<dbReference type="PROSITE" id="PS50235">
    <property type="entry name" value="USP_3"/>
    <property type="match status" value="1"/>
</dbReference>
<feature type="compositionally biased region" description="Basic residues" evidence="9">
    <location>
        <begin position="840"/>
        <end position="853"/>
    </location>
</feature>
<sequence>MAQDRSKITSRAQLVQLNSQGQQLPSSMPLPPAGHLVHGLVNTGNSCFLNSVLQALSSLDLFLPYLETLLEHSEALQVAEEEVQVAEALADTLQALQQPTSSHKAFRPRAIVDALSNFRRKATVSSRGYHGNLMNREQQDAQELFQLISSALSAEELFVQKATLSRIKSDVRRIEALNRPPAPSRQGQKLTGSVLRRRRRRHLSSHQRRFSSDSEDDSEDDSEEDSEDDSEDGSEDGSEDDSLSSLSFTEGEDEDDHFWEDDDMEESETDLTHALRQDRLWGTSSNIEQLKATLIRQQLMLERALKADIEAPLPDVKLSSTVSRHCTKQVMLAKPPPVLCLHFVRSQYSMYGTISKNGCQVRFPEYLNLSPFCTTGVLLTQPNLPMSVSTQELERLERMQTSPRQHEEPTITPTTEKTMKRRQQRQRTQKQQEGQHEELGEQSTTARESEVRYIYRLQSIVVHFGGHSYGHFIAYRRKPESLRSQAKAGPVGLGLTDATTAMADGKDWFRISDETVESVSTDQALGANPYMLLYERVILPDQEPTVQHRQAQTCKTSGASLLPSPAARSRSIVQAVGLSMRKAEVGLRSRKQAEAADTHQFDKDRLEDSRHLGSRKMEDLYHEIQYPLAQRRRQQQQSNRDGEDMSDMESLQSLDEEDGSGRRGGWRSFVSSPNSTTPPSPDTGTSTCSSPSLASPVVRHRTRLARGLQRRLSGQGEGCGGRHDGIEGTDCTDEGMEELTETDEWANDRDDHDPQQQQQQQREGHPDGAMISPEPDALSDSLLLSSTLDLPYPSPVLDSQSRLQSPSPTPSENSCCSTPTPTSMVTPSTSPPHSPASSKIRGKKRGGSKKTKK</sequence>
<dbReference type="GO" id="GO:0006508">
    <property type="term" value="P:proteolysis"/>
    <property type="evidence" value="ECO:0007669"/>
    <property type="project" value="UniProtKB-KW"/>
</dbReference>
<organism evidence="11 12">
    <name type="scientific">Actinomortierella ambigua</name>
    <dbReference type="NCBI Taxonomy" id="1343610"/>
    <lineage>
        <taxon>Eukaryota</taxon>
        <taxon>Fungi</taxon>
        <taxon>Fungi incertae sedis</taxon>
        <taxon>Mucoromycota</taxon>
        <taxon>Mortierellomycotina</taxon>
        <taxon>Mortierellomycetes</taxon>
        <taxon>Mortierellales</taxon>
        <taxon>Mortierellaceae</taxon>
        <taxon>Actinomortierella</taxon>
    </lineage>
</organism>
<dbReference type="InterPro" id="IPR001394">
    <property type="entry name" value="Peptidase_C19_UCH"/>
</dbReference>
<dbReference type="InterPro" id="IPR038765">
    <property type="entry name" value="Papain-like_cys_pep_sf"/>
</dbReference>
<proteinExistence type="inferred from homology"/>
<feature type="compositionally biased region" description="Basic residues" evidence="9">
    <location>
        <begin position="195"/>
        <end position="209"/>
    </location>
</feature>
<accession>A0A9P6Q2Y6</accession>
<feature type="compositionally biased region" description="Low complexity" evidence="9">
    <location>
        <begin position="772"/>
        <end position="791"/>
    </location>
</feature>
<dbReference type="GO" id="GO:0016579">
    <property type="term" value="P:protein deubiquitination"/>
    <property type="evidence" value="ECO:0007669"/>
    <property type="project" value="InterPro"/>
</dbReference>
<dbReference type="GO" id="GO:0005634">
    <property type="term" value="C:nucleus"/>
    <property type="evidence" value="ECO:0007669"/>
    <property type="project" value="TreeGrafter"/>
</dbReference>
<feature type="compositionally biased region" description="Basic and acidic residues" evidence="9">
    <location>
        <begin position="393"/>
        <end position="409"/>
    </location>
</feature>
<feature type="region of interest" description="Disordered" evidence="9">
    <location>
        <begin position="587"/>
        <end position="853"/>
    </location>
</feature>
<keyword evidence="8" id="KW-0175">Coiled coil</keyword>
<dbReference type="PANTHER" id="PTHR24006:SF888">
    <property type="entry name" value="UBIQUITIN CARBOXYL-TERMINAL HYDROLASE 30"/>
    <property type="match status" value="1"/>
</dbReference>
<feature type="compositionally biased region" description="Low complexity" evidence="9">
    <location>
        <begin position="810"/>
        <end position="828"/>
    </location>
</feature>
<dbReference type="GO" id="GO:0005829">
    <property type="term" value="C:cytosol"/>
    <property type="evidence" value="ECO:0007669"/>
    <property type="project" value="TreeGrafter"/>
</dbReference>
<keyword evidence="6 7" id="KW-0788">Thiol protease</keyword>
<feature type="compositionally biased region" description="Basic residues" evidence="9">
    <location>
        <begin position="419"/>
        <end position="428"/>
    </location>
</feature>
<comment type="caution">
    <text evidence="11">The sequence shown here is derived from an EMBL/GenBank/DDBJ whole genome shotgun (WGS) entry which is preliminary data.</text>
</comment>
<dbReference type="PROSITE" id="PS00973">
    <property type="entry name" value="USP_2"/>
    <property type="match status" value="1"/>
</dbReference>
<name>A0A9P6Q2Y6_9FUNG</name>
<evidence type="ECO:0000256" key="2">
    <source>
        <dbReference type="ARBA" id="ARBA00009085"/>
    </source>
</evidence>
<feature type="region of interest" description="Disordered" evidence="9">
    <location>
        <begin position="175"/>
        <end position="257"/>
    </location>
</feature>
<evidence type="ECO:0000256" key="5">
    <source>
        <dbReference type="ARBA" id="ARBA00022801"/>
    </source>
</evidence>
<reference evidence="11" key="1">
    <citation type="journal article" date="2020" name="Fungal Divers.">
        <title>Resolving the Mortierellaceae phylogeny through synthesis of multi-gene phylogenetics and phylogenomics.</title>
        <authorList>
            <person name="Vandepol N."/>
            <person name="Liber J."/>
            <person name="Desiro A."/>
            <person name="Na H."/>
            <person name="Kennedy M."/>
            <person name="Barry K."/>
            <person name="Grigoriev I.V."/>
            <person name="Miller A.N."/>
            <person name="O'Donnell K."/>
            <person name="Stajich J.E."/>
            <person name="Bonito G."/>
        </authorList>
    </citation>
    <scope>NUCLEOTIDE SEQUENCE</scope>
    <source>
        <strain evidence="11">BC1065</strain>
    </source>
</reference>
<evidence type="ECO:0000313" key="12">
    <source>
        <dbReference type="Proteomes" id="UP000807716"/>
    </source>
</evidence>
<evidence type="ECO:0000256" key="9">
    <source>
        <dbReference type="SAM" id="MobiDB-lite"/>
    </source>
</evidence>
<dbReference type="EC" id="3.4.19.12" evidence="7"/>
<keyword evidence="5 7" id="KW-0378">Hydrolase</keyword>
<dbReference type="AlphaFoldDB" id="A0A9P6Q2Y6"/>
<protein>
    <recommendedName>
        <fullName evidence="7">Ubiquitin carboxyl-terminal hydrolase</fullName>
        <ecNumber evidence="7">3.4.19.12</ecNumber>
    </recommendedName>
</protein>
<feature type="compositionally biased region" description="Basic and acidic residues" evidence="9">
    <location>
        <begin position="587"/>
        <end position="622"/>
    </location>
</feature>
<dbReference type="EMBL" id="JAAAJB010000283">
    <property type="protein sequence ID" value="KAG0259477.1"/>
    <property type="molecule type" value="Genomic_DNA"/>
</dbReference>
<evidence type="ECO:0000256" key="1">
    <source>
        <dbReference type="ARBA" id="ARBA00000707"/>
    </source>
</evidence>
<comment type="catalytic activity">
    <reaction evidence="1 7">
        <text>Thiol-dependent hydrolysis of ester, thioester, amide, peptide and isopeptide bonds formed by the C-terminal Gly of ubiquitin (a 76-residue protein attached to proteins as an intracellular targeting signal).</text>
        <dbReference type="EC" id="3.4.19.12"/>
    </reaction>
</comment>
<dbReference type="OrthoDB" id="2020758at2759"/>
<comment type="similarity">
    <text evidence="2 7">Belongs to the peptidase C19 family.</text>
</comment>
<gene>
    <name evidence="11" type="ORF">DFQ27_004057</name>
</gene>
<dbReference type="PROSITE" id="PS00972">
    <property type="entry name" value="USP_1"/>
    <property type="match status" value="1"/>
</dbReference>
<dbReference type="InterPro" id="IPR028889">
    <property type="entry name" value="USP"/>
</dbReference>
<dbReference type="InterPro" id="IPR050164">
    <property type="entry name" value="Peptidase_C19"/>
</dbReference>
<feature type="coiled-coil region" evidence="8">
    <location>
        <begin position="69"/>
        <end position="96"/>
    </location>
</feature>
<dbReference type="InterPro" id="IPR018200">
    <property type="entry name" value="USP_CS"/>
</dbReference>
<keyword evidence="4 7" id="KW-0833">Ubl conjugation pathway</keyword>
<dbReference type="SUPFAM" id="SSF54001">
    <property type="entry name" value="Cysteine proteinases"/>
    <property type="match status" value="1"/>
</dbReference>
<evidence type="ECO:0000256" key="4">
    <source>
        <dbReference type="ARBA" id="ARBA00022786"/>
    </source>
</evidence>
<evidence type="ECO:0000259" key="10">
    <source>
        <dbReference type="PROSITE" id="PS50235"/>
    </source>
</evidence>
<feature type="domain" description="USP" evidence="10">
    <location>
        <begin position="38"/>
        <end position="537"/>
    </location>
</feature>
<evidence type="ECO:0000313" key="11">
    <source>
        <dbReference type="EMBL" id="KAG0259477.1"/>
    </source>
</evidence>
<dbReference type="PANTHER" id="PTHR24006">
    <property type="entry name" value="UBIQUITIN CARBOXYL-TERMINAL HYDROLASE"/>
    <property type="match status" value="1"/>
</dbReference>